<reference evidence="15 17" key="2">
    <citation type="submission" date="2016-11" db="EMBL/GenBank/DDBJ databases">
        <title>Mixed transmission modes and dynamic genome evolution in an obligate animal-bacterial symbiosis.</title>
        <authorList>
            <person name="Russell S.L."/>
            <person name="Corbett-Detig R.B."/>
            <person name="Cavanaugh C.M."/>
        </authorList>
    </citation>
    <scope>NUCLEOTIDE SEQUENCE [LARGE SCALE GENOMIC DNA]</scope>
    <source>
        <strain evidence="15">MA-KB16</strain>
    </source>
</reference>
<dbReference type="SUPFAM" id="SSF54631">
    <property type="entry name" value="CBS-domain pair"/>
    <property type="match status" value="1"/>
</dbReference>
<dbReference type="InterPro" id="IPR046342">
    <property type="entry name" value="CBS_dom_sf"/>
</dbReference>
<comment type="subcellular location">
    <subcellularLocation>
        <location evidence="1">Cell membrane</location>
        <topology evidence="1">Multi-pass membrane protein</topology>
    </subcellularLocation>
</comment>
<dbReference type="Proteomes" id="UP000190962">
    <property type="component" value="Unassembled WGS sequence"/>
</dbReference>
<gene>
    <name evidence="14" type="primary">corB</name>
    <name evidence="15" type="ORF">BOV88_07000</name>
    <name evidence="14" type="ORF">JV46_08270</name>
</gene>
<dbReference type="InterPro" id="IPR016169">
    <property type="entry name" value="FAD-bd_PCMH_sub2"/>
</dbReference>
<dbReference type="GO" id="GO:0005886">
    <property type="term" value="C:plasma membrane"/>
    <property type="evidence" value="ECO:0007669"/>
    <property type="project" value="UniProtKB-SubCell"/>
</dbReference>
<keyword evidence="4 10" id="KW-0812">Transmembrane</keyword>
<feature type="transmembrane region" description="Helical" evidence="11">
    <location>
        <begin position="92"/>
        <end position="111"/>
    </location>
</feature>
<sequence>MSDIPTGGLLTILFSLIFFSAFFSGSETALMMLNRYRLKHLAESGHLGAQRAQTLLETPERLIGLILLGNNFVNIMASALATLVALRIGGEPAIAISTGLLTLIVLIYAEVIPKTFAALHPELIAFPAAHVYTVLLKLAWPIVWLINRITYLHLRLLGITNKDAANNALNSEELRTVVNEAGAMLPQENRNMLIGVLDLDKITAEDIMIPRNEISGIDLSDNIDEITEFLRGTHFTRILVFDGSIDNIVGFIHTRRCMQMMMRDELTKENLRAHIKQPYYVPEGTSLNRLMNNFQRDRRKNGLVVDEYGDVQGLVTFANLIEEIIGEFTTDPTTSISDVSRQNDGSYLVNGSANLRDLVRTMHWNLPTDGPKTINGLIIEHLESIPEPNTSLLLAGYPIEILQTEDNMVKVLRIQPDLYRN</sequence>
<evidence type="ECO:0000256" key="9">
    <source>
        <dbReference type="PROSITE-ProRule" id="PRU00703"/>
    </source>
</evidence>
<dbReference type="GO" id="GO:0050660">
    <property type="term" value="F:flavin adenine dinucleotide binding"/>
    <property type="evidence" value="ECO:0007669"/>
    <property type="project" value="InterPro"/>
</dbReference>
<dbReference type="PANTHER" id="PTHR22777">
    <property type="entry name" value="HEMOLYSIN-RELATED"/>
    <property type="match status" value="1"/>
</dbReference>
<feature type="transmembrane region" description="Helical" evidence="11">
    <location>
        <begin position="123"/>
        <end position="146"/>
    </location>
</feature>
<evidence type="ECO:0000256" key="2">
    <source>
        <dbReference type="ARBA" id="ARBA00006337"/>
    </source>
</evidence>
<dbReference type="InterPro" id="IPR005170">
    <property type="entry name" value="Transptr-assoc_dom"/>
</dbReference>
<evidence type="ECO:0000313" key="16">
    <source>
        <dbReference type="Proteomes" id="UP000030856"/>
    </source>
</evidence>
<protein>
    <submittedName>
        <fullName evidence="15">Magnesium/cobalt efflux protein</fullName>
    </submittedName>
    <submittedName>
        <fullName evidence="14">Putative Mg2+ and Co2+ transporter CorB</fullName>
    </submittedName>
</protein>
<dbReference type="PATRIC" id="fig|2340.3.peg.1477"/>
<keyword evidence="5" id="KW-0677">Repeat</keyword>
<keyword evidence="7 9" id="KW-0129">CBS domain</keyword>
<feature type="transmembrane region" description="Helical" evidence="11">
    <location>
        <begin position="12"/>
        <end position="33"/>
    </location>
</feature>
<dbReference type="PROSITE" id="PS51846">
    <property type="entry name" value="CNNM"/>
    <property type="match status" value="1"/>
</dbReference>
<comment type="similarity">
    <text evidence="2">Belongs to the UPF0053 family.</text>
</comment>
<dbReference type="PANTHER" id="PTHR22777:SF32">
    <property type="entry name" value="UPF0053 INNER MEMBRANE PROTEIN YFJD"/>
    <property type="match status" value="1"/>
</dbReference>
<dbReference type="SUPFAM" id="SSF56176">
    <property type="entry name" value="FAD-binding/transporter-associated domain-like"/>
    <property type="match status" value="1"/>
</dbReference>
<evidence type="ECO:0000259" key="12">
    <source>
        <dbReference type="PROSITE" id="PS51371"/>
    </source>
</evidence>
<feature type="domain" description="CBS" evidence="12">
    <location>
        <begin position="274"/>
        <end position="330"/>
    </location>
</feature>
<evidence type="ECO:0000256" key="4">
    <source>
        <dbReference type="ARBA" id="ARBA00022692"/>
    </source>
</evidence>
<keyword evidence="16" id="KW-1185">Reference proteome</keyword>
<evidence type="ECO:0000256" key="8">
    <source>
        <dbReference type="ARBA" id="ARBA00023136"/>
    </source>
</evidence>
<name>A0A0B0H6W4_SOVGS</name>
<dbReference type="GeneID" id="86992538"/>
<accession>A0A0B0H6W4</accession>
<evidence type="ECO:0000256" key="7">
    <source>
        <dbReference type="ARBA" id="ARBA00023122"/>
    </source>
</evidence>
<dbReference type="InterPro" id="IPR000644">
    <property type="entry name" value="CBS_dom"/>
</dbReference>
<evidence type="ECO:0000256" key="11">
    <source>
        <dbReference type="SAM" id="Phobius"/>
    </source>
</evidence>
<dbReference type="Proteomes" id="UP000030856">
    <property type="component" value="Unassembled WGS sequence"/>
</dbReference>
<keyword evidence="3" id="KW-1003">Cell membrane</keyword>
<dbReference type="InterPro" id="IPR044751">
    <property type="entry name" value="Ion_transp-like_CBS"/>
</dbReference>
<dbReference type="InterPro" id="IPR036318">
    <property type="entry name" value="FAD-bd_PCMH-like_sf"/>
</dbReference>
<dbReference type="AlphaFoldDB" id="A0A0B0H6W4"/>
<feature type="transmembrane region" description="Helical" evidence="11">
    <location>
        <begin position="62"/>
        <end position="86"/>
    </location>
</feature>
<keyword evidence="8 10" id="KW-0472">Membrane</keyword>
<dbReference type="Gene3D" id="3.30.465.10">
    <property type="match status" value="1"/>
</dbReference>
<dbReference type="eggNOG" id="COG4536">
    <property type="taxonomic scope" value="Bacteria"/>
</dbReference>
<evidence type="ECO:0000313" key="17">
    <source>
        <dbReference type="Proteomes" id="UP000190962"/>
    </source>
</evidence>
<evidence type="ECO:0000313" key="14">
    <source>
        <dbReference type="EMBL" id="KHF24840.1"/>
    </source>
</evidence>
<dbReference type="CDD" id="cd04590">
    <property type="entry name" value="CBS_pair_CorC_HlyC_assoc"/>
    <property type="match status" value="1"/>
</dbReference>
<proteinExistence type="inferred from homology"/>
<evidence type="ECO:0000256" key="6">
    <source>
        <dbReference type="ARBA" id="ARBA00022989"/>
    </source>
</evidence>
<evidence type="ECO:0000256" key="3">
    <source>
        <dbReference type="ARBA" id="ARBA00022475"/>
    </source>
</evidence>
<evidence type="ECO:0000256" key="10">
    <source>
        <dbReference type="PROSITE-ProRule" id="PRU01193"/>
    </source>
</evidence>
<dbReference type="EMBL" id="JRAA01000002">
    <property type="protein sequence ID" value="KHF24840.1"/>
    <property type="molecule type" value="Genomic_DNA"/>
</dbReference>
<evidence type="ECO:0000313" key="15">
    <source>
        <dbReference type="EMBL" id="OOY35059.1"/>
    </source>
</evidence>
<dbReference type="InterPro" id="IPR002550">
    <property type="entry name" value="CNNM"/>
</dbReference>
<dbReference type="OrthoDB" id="9797674at2"/>
<evidence type="ECO:0000259" key="13">
    <source>
        <dbReference type="PROSITE" id="PS51846"/>
    </source>
</evidence>
<keyword evidence="6 10" id="KW-1133">Transmembrane helix</keyword>
<comment type="caution">
    <text evidence="14">The sequence shown here is derived from an EMBL/GenBank/DDBJ whole genome shotgun (WGS) entry which is preliminary data.</text>
</comment>
<reference evidence="14 16" key="1">
    <citation type="journal article" date="2014" name="BMC Genomics">
        <title>The genome of the intracellular bacterium of the coastal bivalve, Solemya velum: a blueprint for thriving in and out of symbiosis.</title>
        <authorList>
            <person name="Dmytrenko O."/>
            <person name="Russell S.L."/>
            <person name="Loo W.T."/>
            <person name="Fontanez K.M."/>
            <person name="Liao L."/>
            <person name="Roeselers G."/>
            <person name="Sharma R."/>
            <person name="Stewart F.J."/>
            <person name="Newton I.L."/>
            <person name="Woyke T."/>
            <person name="Wu D."/>
            <person name="Lang J.M."/>
            <person name="Eisen J.A."/>
            <person name="Cavanaugh C.M."/>
        </authorList>
    </citation>
    <scope>NUCLEOTIDE SEQUENCE [LARGE SCALE GENOMIC DNA]</scope>
    <source>
        <strain evidence="14 16">WH</strain>
    </source>
</reference>
<dbReference type="EMBL" id="MPNX01000008">
    <property type="protein sequence ID" value="OOY35059.1"/>
    <property type="molecule type" value="Genomic_DNA"/>
</dbReference>
<dbReference type="PROSITE" id="PS51371">
    <property type="entry name" value="CBS"/>
    <property type="match status" value="1"/>
</dbReference>
<dbReference type="Pfam" id="PF03471">
    <property type="entry name" value="CorC_HlyC"/>
    <property type="match status" value="1"/>
</dbReference>
<dbReference type="RefSeq" id="WP_043117068.1">
    <property type="nucleotide sequence ID" value="NZ_JRAA01000002.1"/>
</dbReference>
<dbReference type="Pfam" id="PF00571">
    <property type="entry name" value="CBS"/>
    <property type="match status" value="1"/>
</dbReference>
<dbReference type="Gene3D" id="3.10.580.10">
    <property type="entry name" value="CBS-domain"/>
    <property type="match status" value="1"/>
</dbReference>
<dbReference type="Pfam" id="PF01595">
    <property type="entry name" value="CNNM"/>
    <property type="match status" value="1"/>
</dbReference>
<evidence type="ECO:0000256" key="1">
    <source>
        <dbReference type="ARBA" id="ARBA00004651"/>
    </source>
</evidence>
<feature type="domain" description="CNNM transmembrane" evidence="13">
    <location>
        <begin position="2"/>
        <end position="201"/>
    </location>
</feature>
<dbReference type="STRING" id="2340.JV46_08270"/>
<evidence type="ECO:0000256" key="5">
    <source>
        <dbReference type="ARBA" id="ARBA00022737"/>
    </source>
</evidence>
<organism evidence="14 16">
    <name type="scientific">Solemya velum gill symbiont</name>
    <dbReference type="NCBI Taxonomy" id="2340"/>
    <lineage>
        <taxon>Bacteria</taxon>
        <taxon>Pseudomonadati</taxon>
        <taxon>Pseudomonadota</taxon>
        <taxon>Gammaproteobacteria</taxon>
        <taxon>sulfur-oxidizing symbionts</taxon>
    </lineage>
</organism>
<dbReference type="SMART" id="SM01091">
    <property type="entry name" value="CorC_HlyC"/>
    <property type="match status" value="1"/>
</dbReference>